<keyword evidence="6 7" id="KW-0482">Metalloprotease</keyword>
<dbReference type="PANTHER" id="PTHR11804">
    <property type="entry name" value="PROTEASE M3 THIMET OLIGOPEPTIDASE-RELATED"/>
    <property type="match status" value="1"/>
</dbReference>
<keyword evidence="3 7" id="KW-0479">Metal-binding</keyword>
<dbReference type="GO" id="GO:0006508">
    <property type="term" value="P:proteolysis"/>
    <property type="evidence" value="ECO:0007669"/>
    <property type="project" value="UniProtKB-KW"/>
</dbReference>
<dbReference type="VEuPathDB" id="VectorBase:GAUT007507"/>
<keyword evidence="5 7" id="KW-0862">Zinc</keyword>
<dbReference type="InterPro" id="IPR024077">
    <property type="entry name" value="Neurolysin/TOP_dom2"/>
</dbReference>
<protein>
    <recommendedName>
        <fullName evidence="8">Peptidase M3A/M3B catalytic domain-containing protein</fullName>
    </recommendedName>
</protein>
<evidence type="ECO:0000256" key="6">
    <source>
        <dbReference type="ARBA" id="ARBA00023049"/>
    </source>
</evidence>
<dbReference type="STRING" id="7395.A0A1A9UKC4"/>
<evidence type="ECO:0000313" key="10">
    <source>
        <dbReference type="Proteomes" id="UP000078200"/>
    </source>
</evidence>
<evidence type="ECO:0000256" key="5">
    <source>
        <dbReference type="ARBA" id="ARBA00022833"/>
    </source>
</evidence>
<dbReference type="EnsemblMetazoa" id="GAUT007507-RA">
    <property type="protein sequence ID" value="GAUT007507-PA"/>
    <property type="gene ID" value="GAUT007507"/>
</dbReference>
<keyword evidence="10" id="KW-1185">Reference proteome</keyword>
<evidence type="ECO:0000313" key="9">
    <source>
        <dbReference type="EnsemblMetazoa" id="GAUT007507-PA"/>
    </source>
</evidence>
<evidence type="ECO:0000256" key="4">
    <source>
        <dbReference type="ARBA" id="ARBA00022801"/>
    </source>
</evidence>
<evidence type="ECO:0000259" key="8">
    <source>
        <dbReference type="Pfam" id="PF01432"/>
    </source>
</evidence>
<dbReference type="GO" id="GO:0006518">
    <property type="term" value="P:peptide metabolic process"/>
    <property type="evidence" value="ECO:0007669"/>
    <property type="project" value="TreeGrafter"/>
</dbReference>
<dbReference type="GO" id="GO:0004222">
    <property type="term" value="F:metalloendopeptidase activity"/>
    <property type="evidence" value="ECO:0007669"/>
    <property type="project" value="InterPro"/>
</dbReference>
<proteinExistence type="inferred from homology"/>
<keyword evidence="2 7" id="KW-0645">Protease</keyword>
<dbReference type="AlphaFoldDB" id="A0A1A9UKC4"/>
<comment type="cofactor">
    <cofactor evidence="7">
        <name>Zn(2+)</name>
        <dbReference type="ChEBI" id="CHEBI:29105"/>
    </cofactor>
    <text evidence="7">Binds 1 zinc ion.</text>
</comment>
<evidence type="ECO:0000256" key="1">
    <source>
        <dbReference type="ARBA" id="ARBA00006040"/>
    </source>
</evidence>
<keyword evidence="4 7" id="KW-0378">Hydrolase</keyword>
<accession>A0A1A9UKC4</accession>
<feature type="domain" description="Peptidase M3A/M3B catalytic" evidence="8">
    <location>
        <begin position="1"/>
        <end position="166"/>
    </location>
</feature>
<reference evidence="9" key="1">
    <citation type="submission" date="2020-05" db="UniProtKB">
        <authorList>
            <consortium name="EnsemblMetazoa"/>
        </authorList>
    </citation>
    <scope>IDENTIFICATION</scope>
    <source>
        <strain evidence="9">TTRI</strain>
    </source>
</reference>
<evidence type="ECO:0000256" key="7">
    <source>
        <dbReference type="RuleBase" id="RU003435"/>
    </source>
</evidence>
<dbReference type="SUPFAM" id="SSF55486">
    <property type="entry name" value="Metalloproteases ('zincins'), catalytic domain"/>
    <property type="match status" value="1"/>
</dbReference>
<dbReference type="PANTHER" id="PTHR11804:SF84">
    <property type="entry name" value="SACCHAROLYSIN"/>
    <property type="match status" value="1"/>
</dbReference>
<dbReference type="InterPro" id="IPR045090">
    <property type="entry name" value="Pept_M3A_M3B"/>
</dbReference>
<organism evidence="9 10">
    <name type="scientific">Glossina austeni</name>
    <name type="common">Savannah tsetse fly</name>
    <dbReference type="NCBI Taxonomy" id="7395"/>
    <lineage>
        <taxon>Eukaryota</taxon>
        <taxon>Metazoa</taxon>
        <taxon>Ecdysozoa</taxon>
        <taxon>Arthropoda</taxon>
        <taxon>Hexapoda</taxon>
        <taxon>Insecta</taxon>
        <taxon>Pterygota</taxon>
        <taxon>Neoptera</taxon>
        <taxon>Endopterygota</taxon>
        <taxon>Diptera</taxon>
        <taxon>Brachycera</taxon>
        <taxon>Muscomorpha</taxon>
        <taxon>Hippoboscoidea</taxon>
        <taxon>Glossinidae</taxon>
        <taxon>Glossina</taxon>
    </lineage>
</organism>
<dbReference type="Proteomes" id="UP000078200">
    <property type="component" value="Unassembled WGS sequence"/>
</dbReference>
<comment type="similarity">
    <text evidence="1 7">Belongs to the peptidase M3 family.</text>
</comment>
<dbReference type="InterPro" id="IPR001567">
    <property type="entry name" value="Pept_M3A_M3B_dom"/>
</dbReference>
<evidence type="ECO:0000256" key="3">
    <source>
        <dbReference type="ARBA" id="ARBA00022723"/>
    </source>
</evidence>
<dbReference type="Pfam" id="PF01432">
    <property type="entry name" value="Peptidase_M3"/>
    <property type="match status" value="1"/>
</dbReference>
<dbReference type="Gene3D" id="1.10.1370.10">
    <property type="entry name" value="Neurolysin, domain 3"/>
    <property type="match status" value="1"/>
</dbReference>
<dbReference type="GO" id="GO:0046872">
    <property type="term" value="F:metal ion binding"/>
    <property type="evidence" value="ECO:0007669"/>
    <property type="project" value="UniProtKB-UniRule"/>
</dbReference>
<evidence type="ECO:0000256" key="2">
    <source>
        <dbReference type="ARBA" id="ARBA00022670"/>
    </source>
</evidence>
<name>A0A1A9UKC4_GLOAU</name>
<sequence length="175" mass="20545">MENYCWHPESIRLISNHYQTNEKLPKSIIQSLLKIRSNQSSLFILRQLEFSLFDLNIHLLSSFKNNDQNIAIKILKKVQKKISVFPKADWERFPNTFSHIFSGGYAAGYYSYLWANTLALDIWSTFEKHGILNPQIGKRFLEEFLSKGGSEDPLVLFFKFKKRNPKINLRICDIL</sequence>